<accession>A0A8T4L4R8</accession>
<dbReference type="SMART" id="SM00845">
    <property type="entry name" value="GatB_Yqey"/>
    <property type="match status" value="1"/>
</dbReference>
<comment type="catalytic activity">
    <reaction evidence="10 11">
        <text>L-glutamyl-tRNA(Gln) + L-glutamine + ATP + H2O = L-glutaminyl-tRNA(Gln) + L-glutamate + ADP + phosphate + H(+)</text>
        <dbReference type="Rhea" id="RHEA:17521"/>
        <dbReference type="Rhea" id="RHEA-COMP:9681"/>
        <dbReference type="Rhea" id="RHEA-COMP:9684"/>
        <dbReference type="ChEBI" id="CHEBI:15377"/>
        <dbReference type="ChEBI" id="CHEBI:15378"/>
        <dbReference type="ChEBI" id="CHEBI:29985"/>
        <dbReference type="ChEBI" id="CHEBI:30616"/>
        <dbReference type="ChEBI" id="CHEBI:43474"/>
        <dbReference type="ChEBI" id="CHEBI:58359"/>
        <dbReference type="ChEBI" id="CHEBI:78520"/>
        <dbReference type="ChEBI" id="CHEBI:78521"/>
        <dbReference type="ChEBI" id="CHEBI:456216"/>
    </reaction>
</comment>
<proteinExistence type="inferred from homology"/>
<evidence type="ECO:0000256" key="4">
    <source>
        <dbReference type="ARBA" id="ARBA00022598"/>
    </source>
</evidence>
<dbReference type="NCBIfam" id="NF004014">
    <property type="entry name" value="PRK05477.1-4"/>
    <property type="match status" value="1"/>
</dbReference>
<dbReference type="EMBL" id="JAGVWC010000010">
    <property type="protein sequence ID" value="MBS3061514.1"/>
    <property type="molecule type" value="Genomic_DNA"/>
</dbReference>
<keyword evidence="5 11" id="KW-0547">Nucleotide-binding</keyword>
<keyword evidence="7 11" id="KW-0648">Protein biosynthesis</keyword>
<dbReference type="HAMAP" id="MF_00121">
    <property type="entry name" value="GatB"/>
    <property type="match status" value="1"/>
</dbReference>
<evidence type="ECO:0000256" key="1">
    <source>
        <dbReference type="ARBA" id="ARBA00005306"/>
    </source>
</evidence>
<dbReference type="NCBIfam" id="NF004012">
    <property type="entry name" value="PRK05477.1-2"/>
    <property type="match status" value="1"/>
</dbReference>
<feature type="domain" description="Asn/Gln amidotransferase" evidence="12">
    <location>
        <begin position="316"/>
        <end position="462"/>
    </location>
</feature>
<comment type="subunit">
    <text evidence="2 11">Heterotrimer of A, B and C subunits.</text>
</comment>
<dbReference type="InterPro" id="IPR018027">
    <property type="entry name" value="Asn/Gln_amidotransferase"/>
</dbReference>
<protein>
    <recommendedName>
        <fullName evidence="3 11">Aspartyl/glutamyl-tRNA(Asn/Gln) amidotransferase subunit B</fullName>
        <shortName evidence="11">Asp/Glu-ADT subunit B</shortName>
        <ecNumber evidence="11">6.3.5.-</ecNumber>
    </recommendedName>
</protein>
<dbReference type="InterPro" id="IPR023168">
    <property type="entry name" value="GatB_Yqey_C_2"/>
</dbReference>
<dbReference type="InterPro" id="IPR042114">
    <property type="entry name" value="GatB_C_1"/>
</dbReference>
<dbReference type="Gene3D" id="1.10.10.410">
    <property type="match status" value="1"/>
</dbReference>
<dbReference type="InterPro" id="IPR006075">
    <property type="entry name" value="Asn/Gln-tRNA_Trfase_suB/E_cat"/>
</dbReference>
<evidence type="ECO:0000256" key="2">
    <source>
        <dbReference type="ARBA" id="ARBA00011123"/>
    </source>
</evidence>
<gene>
    <name evidence="11 13" type="primary">gatB</name>
    <name evidence="13" type="ORF">J4215_02945</name>
</gene>
<keyword evidence="6 11" id="KW-0067">ATP-binding</keyword>
<dbReference type="InterPro" id="IPR003789">
    <property type="entry name" value="Asn/Gln_tRNA_amidoTrase-B-like"/>
</dbReference>
<dbReference type="PANTHER" id="PTHR11659">
    <property type="entry name" value="GLUTAMYL-TRNA GLN AMIDOTRANSFERASE SUBUNIT B MITOCHONDRIAL AND PROKARYOTIC PET112-RELATED"/>
    <property type="match status" value="1"/>
</dbReference>
<dbReference type="GO" id="GO:0050567">
    <property type="term" value="F:glutaminyl-tRNA synthase (glutamine-hydrolyzing) activity"/>
    <property type="evidence" value="ECO:0007669"/>
    <property type="project" value="UniProtKB-UniRule"/>
</dbReference>
<dbReference type="NCBIfam" id="TIGR00133">
    <property type="entry name" value="gatB"/>
    <property type="match status" value="1"/>
</dbReference>
<comment type="caution">
    <text evidence="13">The sequence shown here is derived from an EMBL/GenBank/DDBJ whole genome shotgun (WGS) entry which is preliminary data.</text>
</comment>
<dbReference type="Gene3D" id="1.10.150.380">
    <property type="entry name" value="GatB domain, N-terminal subdomain"/>
    <property type="match status" value="1"/>
</dbReference>
<reference evidence="13" key="1">
    <citation type="submission" date="2021-03" db="EMBL/GenBank/DDBJ databases">
        <authorList>
            <person name="Jaffe A."/>
        </authorList>
    </citation>
    <scope>NUCLEOTIDE SEQUENCE</scope>
    <source>
        <strain evidence="13">RIFCSPLOWO2_01_FULL_AR10_48_17</strain>
    </source>
</reference>
<evidence type="ECO:0000256" key="7">
    <source>
        <dbReference type="ARBA" id="ARBA00022917"/>
    </source>
</evidence>
<evidence type="ECO:0000313" key="14">
    <source>
        <dbReference type="Proteomes" id="UP000675968"/>
    </source>
</evidence>
<dbReference type="PROSITE" id="PS01234">
    <property type="entry name" value="GATB"/>
    <property type="match status" value="1"/>
</dbReference>
<evidence type="ECO:0000313" key="13">
    <source>
        <dbReference type="EMBL" id="MBS3061514.1"/>
    </source>
</evidence>
<comment type="function">
    <text evidence="8 11">Allows the formation of correctly charged Asn-tRNA(Asn) or Gln-tRNA(Gln) through the transamidation of misacylated Asp-tRNA(Asn) or Glu-tRNA(Gln) in organisms which lack either or both of asparaginyl-tRNA or glutaminyl-tRNA synthetases. The reaction takes place in the presence of glutamine and ATP through an activated phospho-Asp-tRNA(Asn) or phospho-Glu-tRNA(Gln).</text>
</comment>
<dbReference type="Pfam" id="PF02934">
    <property type="entry name" value="GatB_N"/>
    <property type="match status" value="1"/>
</dbReference>
<comment type="catalytic activity">
    <reaction evidence="9 11">
        <text>L-aspartyl-tRNA(Asn) + L-glutamine + ATP + H2O = L-asparaginyl-tRNA(Asn) + L-glutamate + ADP + phosphate + 2 H(+)</text>
        <dbReference type="Rhea" id="RHEA:14513"/>
        <dbReference type="Rhea" id="RHEA-COMP:9674"/>
        <dbReference type="Rhea" id="RHEA-COMP:9677"/>
        <dbReference type="ChEBI" id="CHEBI:15377"/>
        <dbReference type="ChEBI" id="CHEBI:15378"/>
        <dbReference type="ChEBI" id="CHEBI:29985"/>
        <dbReference type="ChEBI" id="CHEBI:30616"/>
        <dbReference type="ChEBI" id="CHEBI:43474"/>
        <dbReference type="ChEBI" id="CHEBI:58359"/>
        <dbReference type="ChEBI" id="CHEBI:78515"/>
        <dbReference type="ChEBI" id="CHEBI:78516"/>
        <dbReference type="ChEBI" id="CHEBI:456216"/>
    </reaction>
</comment>
<dbReference type="GO" id="GO:0005524">
    <property type="term" value="F:ATP binding"/>
    <property type="evidence" value="ECO:0007669"/>
    <property type="project" value="UniProtKB-KW"/>
</dbReference>
<reference evidence="13" key="2">
    <citation type="submission" date="2021-05" db="EMBL/GenBank/DDBJ databases">
        <title>Protein family content uncovers lineage relationships and bacterial pathway maintenance mechanisms in DPANN archaea.</title>
        <authorList>
            <person name="Castelle C.J."/>
            <person name="Meheust R."/>
            <person name="Jaffe A.L."/>
            <person name="Seitz K."/>
            <person name="Gong X."/>
            <person name="Baker B.J."/>
            <person name="Banfield J.F."/>
        </authorList>
    </citation>
    <scope>NUCLEOTIDE SEQUENCE</scope>
    <source>
        <strain evidence="13">RIFCSPLOWO2_01_FULL_AR10_48_17</strain>
    </source>
</reference>
<comment type="similarity">
    <text evidence="1 11">Belongs to the GatB/GatE family. GatB subfamily.</text>
</comment>
<sequence length="465" mass="51903">MKIDSLPTVIGLESHVQLSTKSKLFCACPTRGKEPNSAVCPVCLGHPGSKPVLNKTAVEMAAKVALALNCKVNPSFFFSRKTYFYPDMSKNFQITQYEIPLSENGFVELDSGKKIRIRRLHLEEDPAALIHEKGFTLVDYNRAGIPLIEIVTEPDLASAREAREFLNKLWTILGFLDVFSPGEDVLKADCNLSISGHAKVEIKNVSGFQAVERALLAEEKRQRELLSQGEEIRQQTRGFDDKSGRTVLQREKETEADYGYIFEPDLVSSTIDSKWMDAIRSTLPELPFQKARRFVREFGLSDYDAKVLCSNKKLSDLFESVSKRVSPGLGSRFLSRELLGILNFNRLEIDSVALSEKELGDLLELLESGKVSEKNAKQAAIEYVLSGVAPKVFLEKSGLLIDLGSVDTEKIVESVLLANPQAVSELKQGNQKSLNFLLGQMMRQAKGKANPRELQGFIEKKIKKK</sequence>
<evidence type="ECO:0000256" key="11">
    <source>
        <dbReference type="HAMAP-Rule" id="MF_00121"/>
    </source>
</evidence>
<name>A0A8T4L4R8_9ARCH</name>
<dbReference type="GO" id="GO:0006412">
    <property type="term" value="P:translation"/>
    <property type="evidence" value="ECO:0007669"/>
    <property type="project" value="UniProtKB-UniRule"/>
</dbReference>
<keyword evidence="4 11" id="KW-0436">Ligase</keyword>
<evidence type="ECO:0000256" key="9">
    <source>
        <dbReference type="ARBA" id="ARBA00047380"/>
    </source>
</evidence>
<dbReference type="InterPro" id="IPR017959">
    <property type="entry name" value="Asn/Gln-tRNA_amidoTrfase_suB/E"/>
</dbReference>
<organism evidence="13 14">
    <name type="scientific">Candidatus Iainarchaeum sp</name>
    <dbReference type="NCBI Taxonomy" id="3101447"/>
    <lineage>
        <taxon>Archaea</taxon>
        <taxon>Candidatus Iainarchaeota</taxon>
        <taxon>Candidatus Iainarchaeia</taxon>
        <taxon>Candidatus Iainarchaeales</taxon>
        <taxon>Candidatus Iainarchaeaceae</taxon>
        <taxon>Candidatus Iainarchaeum</taxon>
    </lineage>
</organism>
<dbReference type="Pfam" id="PF02637">
    <property type="entry name" value="GatB_Yqey"/>
    <property type="match status" value="1"/>
</dbReference>
<evidence type="ECO:0000256" key="10">
    <source>
        <dbReference type="ARBA" id="ARBA00047913"/>
    </source>
</evidence>
<evidence type="ECO:0000256" key="3">
    <source>
        <dbReference type="ARBA" id="ARBA00016923"/>
    </source>
</evidence>
<dbReference type="AlphaFoldDB" id="A0A8T4L4R8"/>
<dbReference type="PANTHER" id="PTHR11659:SF0">
    <property type="entry name" value="GLUTAMYL-TRNA(GLN) AMIDOTRANSFERASE SUBUNIT B, MITOCHONDRIAL"/>
    <property type="match status" value="1"/>
</dbReference>
<evidence type="ECO:0000256" key="8">
    <source>
        <dbReference type="ARBA" id="ARBA00024799"/>
    </source>
</evidence>
<evidence type="ECO:0000256" key="5">
    <source>
        <dbReference type="ARBA" id="ARBA00022741"/>
    </source>
</evidence>
<dbReference type="SUPFAM" id="SSF89095">
    <property type="entry name" value="GatB/YqeY motif"/>
    <property type="match status" value="1"/>
</dbReference>
<dbReference type="EC" id="6.3.5.-" evidence="11"/>
<dbReference type="GO" id="GO:0070681">
    <property type="term" value="P:glutaminyl-tRNAGln biosynthesis via transamidation"/>
    <property type="evidence" value="ECO:0007669"/>
    <property type="project" value="TreeGrafter"/>
</dbReference>
<dbReference type="Proteomes" id="UP000675968">
    <property type="component" value="Unassembled WGS sequence"/>
</dbReference>
<evidence type="ECO:0000256" key="6">
    <source>
        <dbReference type="ARBA" id="ARBA00022840"/>
    </source>
</evidence>
<dbReference type="InterPro" id="IPR004413">
    <property type="entry name" value="GatB"/>
</dbReference>
<evidence type="ECO:0000259" key="12">
    <source>
        <dbReference type="SMART" id="SM00845"/>
    </source>
</evidence>
<dbReference type="SUPFAM" id="SSF55931">
    <property type="entry name" value="Glutamine synthetase/guanido kinase"/>
    <property type="match status" value="1"/>
</dbReference>
<dbReference type="InterPro" id="IPR014746">
    <property type="entry name" value="Gln_synth/guanido_kin_cat_dom"/>
</dbReference>
<dbReference type="InterPro" id="IPR017958">
    <property type="entry name" value="Gln-tRNA_amidoTrfase_suB_CS"/>
</dbReference>